<dbReference type="AlphaFoldDB" id="A0A139H1G7"/>
<dbReference type="PANTHER" id="PTHR43712">
    <property type="entry name" value="PUTATIVE (AFU_ORTHOLOGUE AFUA_4G14580)-RELATED"/>
    <property type="match status" value="1"/>
</dbReference>
<dbReference type="GO" id="GO:0008171">
    <property type="term" value="F:O-methyltransferase activity"/>
    <property type="evidence" value="ECO:0007669"/>
    <property type="project" value="InterPro"/>
</dbReference>
<dbReference type="InterPro" id="IPR036388">
    <property type="entry name" value="WH-like_DNA-bd_sf"/>
</dbReference>
<dbReference type="SUPFAM" id="SSF53335">
    <property type="entry name" value="S-adenosyl-L-methionine-dependent methyltransferases"/>
    <property type="match status" value="1"/>
</dbReference>
<dbReference type="PANTHER" id="PTHR43712:SF1">
    <property type="entry name" value="HYPOTHETICAL O-METHYLTRANSFERASE (EUROFUNG)-RELATED"/>
    <property type="match status" value="1"/>
</dbReference>
<dbReference type="InterPro" id="IPR029063">
    <property type="entry name" value="SAM-dependent_MTases_sf"/>
</dbReference>
<dbReference type="InterPro" id="IPR016461">
    <property type="entry name" value="COMT-like"/>
</dbReference>
<dbReference type="Gene3D" id="1.10.10.10">
    <property type="entry name" value="Winged helix-like DNA-binding domain superfamily/Winged helix DNA-binding domain"/>
    <property type="match status" value="1"/>
</dbReference>
<protein>
    <recommendedName>
        <fullName evidence="4">O-methyltransferase C-terminal domain-containing protein</fullName>
    </recommendedName>
</protein>
<comment type="caution">
    <text evidence="5">The sequence shown here is derived from an EMBL/GenBank/DDBJ whole genome shotgun (WGS) entry which is preliminary data.</text>
</comment>
<dbReference type="PROSITE" id="PS51683">
    <property type="entry name" value="SAM_OMT_II"/>
    <property type="match status" value="1"/>
</dbReference>
<dbReference type="GO" id="GO:0032259">
    <property type="term" value="P:methylation"/>
    <property type="evidence" value="ECO:0007669"/>
    <property type="project" value="UniProtKB-KW"/>
</dbReference>
<evidence type="ECO:0000256" key="2">
    <source>
        <dbReference type="ARBA" id="ARBA00022679"/>
    </source>
</evidence>
<keyword evidence="2" id="KW-0808">Transferase</keyword>
<dbReference type="InterPro" id="IPR001077">
    <property type="entry name" value="COMT_C"/>
</dbReference>
<feature type="domain" description="O-methyltransferase C-terminal" evidence="4">
    <location>
        <begin position="170"/>
        <end position="366"/>
    </location>
</feature>
<evidence type="ECO:0000259" key="4">
    <source>
        <dbReference type="Pfam" id="PF00891"/>
    </source>
</evidence>
<dbReference type="Gene3D" id="3.40.50.150">
    <property type="entry name" value="Vaccinia Virus protein VP39"/>
    <property type="match status" value="1"/>
</dbReference>
<dbReference type="Proteomes" id="UP000070133">
    <property type="component" value="Unassembled WGS sequence"/>
</dbReference>
<proteinExistence type="predicted"/>
<name>A0A139H1G7_9PEZI</name>
<keyword evidence="6" id="KW-1185">Reference proteome</keyword>
<organism evidence="5 6">
    <name type="scientific">Pseudocercospora eumusae</name>
    <dbReference type="NCBI Taxonomy" id="321146"/>
    <lineage>
        <taxon>Eukaryota</taxon>
        <taxon>Fungi</taxon>
        <taxon>Dikarya</taxon>
        <taxon>Ascomycota</taxon>
        <taxon>Pezizomycotina</taxon>
        <taxon>Dothideomycetes</taxon>
        <taxon>Dothideomycetidae</taxon>
        <taxon>Mycosphaerellales</taxon>
        <taxon>Mycosphaerellaceae</taxon>
        <taxon>Pseudocercospora</taxon>
    </lineage>
</organism>
<dbReference type="STRING" id="321146.A0A139H1G7"/>
<reference evidence="5 6" key="1">
    <citation type="submission" date="2015-07" db="EMBL/GenBank/DDBJ databases">
        <title>Comparative genomics of the Sigatoka disease complex on banana suggests a link between parallel evolutionary changes in Pseudocercospora fijiensis and Pseudocercospora eumusae and increased virulence on the banana host.</title>
        <authorList>
            <person name="Chang T.-C."/>
            <person name="Salvucci A."/>
            <person name="Crous P.W."/>
            <person name="Stergiopoulos I."/>
        </authorList>
    </citation>
    <scope>NUCLEOTIDE SEQUENCE [LARGE SCALE GENOMIC DNA]</scope>
    <source>
        <strain evidence="5 6">CBS 114824</strain>
    </source>
</reference>
<dbReference type="OrthoDB" id="3639251at2759"/>
<dbReference type="Pfam" id="PF00891">
    <property type="entry name" value="Methyltransf_2"/>
    <property type="match status" value="1"/>
</dbReference>
<evidence type="ECO:0000256" key="1">
    <source>
        <dbReference type="ARBA" id="ARBA00022603"/>
    </source>
</evidence>
<dbReference type="SUPFAM" id="SSF46785">
    <property type="entry name" value="Winged helix' DNA-binding domain"/>
    <property type="match status" value="1"/>
</dbReference>
<keyword evidence="1" id="KW-0489">Methyltransferase</keyword>
<keyword evidence="3" id="KW-0949">S-adenosyl-L-methionine</keyword>
<evidence type="ECO:0000256" key="3">
    <source>
        <dbReference type="ARBA" id="ARBA00022691"/>
    </source>
</evidence>
<dbReference type="InterPro" id="IPR036390">
    <property type="entry name" value="WH_DNA-bd_sf"/>
</dbReference>
<sequence>MSDLSDEELASQFEKLGHEVASRFKGKGDNEGLRALRTAQKTARQILTPMQFSREQSWAPAELAVATLACEMNIFKAIASSTKPQSIADITKHAKGNDEILVTKIVRHLAAHGMVEQLALDSYGPNELTMDLTDPGRIGDKYTMLFTMKALADLPYFFRENGYNVSTDPKNTVWQKTYDRRTMFEWLEGNPEQGRYFNDFMTIARSTDRDELARLYPFETLFEGSSTEDVLFVDVGGGFGQQCMNLRRSFPASRGRVILQDLPFVVEGKQVPDVEVMAHDMMTEQPVKGARVYYFRGVCHDHPDDNCRKFLGQIVKAMDRNSRVLIHDQLIDELDPGQYITRADFVMMALFGGQERSEAQMRSLLESVELRVVGMHKPGPEQWTITEAML</sequence>
<evidence type="ECO:0000313" key="5">
    <source>
        <dbReference type="EMBL" id="KXS96252.1"/>
    </source>
</evidence>
<dbReference type="EMBL" id="LFZN01000181">
    <property type="protein sequence ID" value="KXS96252.1"/>
    <property type="molecule type" value="Genomic_DNA"/>
</dbReference>
<evidence type="ECO:0000313" key="6">
    <source>
        <dbReference type="Proteomes" id="UP000070133"/>
    </source>
</evidence>
<accession>A0A139H1G7</accession>
<gene>
    <name evidence="5" type="ORF">AC578_5475</name>
</gene>